<feature type="transmembrane region" description="Helical" evidence="1">
    <location>
        <begin position="29"/>
        <end position="51"/>
    </location>
</feature>
<evidence type="ECO:0000313" key="2">
    <source>
        <dbReference type="EMBL" id="EXK26034.1"/>
    </source>
</evidence>
<name>W9Z2P3_FUSOX</name>
<accession>W9Z2P3</accession>
<dbReference type="OrthoDB" id="4966702at2759"/>
<proteinExistence type="predicted"/>
<keyword evidence="1" id="KW-0812">Transmembrane</keyword>
<protein>
    <submittedName>
        <fullName evidence="2">Uncharacterized protein</fullName>
    </submittedName>
</protein>
<gene>
    <name evidence="2" type="ORF">FOMG_17360</name>
</gene>
<organism evidence="2">
    <name type="scientific">Fusarium oxysporum f. sp. melonis 26406</name>
    <dbReference type="NCBI Taxonomy" id="1089452"/>
    <lineage>
        <taxon>Eukaryota</taxon>
        <taxon>Fungi</taxon>
        <taxon>Dikarya</taxon>
        <taxon>Ascomycota</taxon>
        <taxon>Pezizomycotina</taxon>
        <taxon>Sordariomycetes</taxon>
        <taxon>Hypocreomycetidae</taxon>
        <taxon>Hypocreales</taxon>
        <taxon>Nectriaceae</taxon>
        <taxon>Fusarium</taxon>
        <taxon>Fusarium oxysporum species complex</taxon>
    </lineage>
</organism>
<dbReference type="AlphaFoldDB" id="W9Z2P3"/>
<reference evidence="2" key="2">
    <citation type="submission" date="2012-05" db="EMBL/GenBank/DDBJ databases">
        <title>Annotation of the Genome Sequence of Fusarium oxysporum f. sp. melonis 26406.</title>
        <authorList>
            <consortium name="The Broad Institute Genomics Platform"/>
            <person name="Ma L.-J."/>
            <person name="Corby-Kistler H."/>
            <person name="Broz K."/>
            <person name="Gale L.R."/>
            <person name="Jonkers W."/>
            <person name="O'Donnell K."/>
            <person name="Ploetz R."/>
            <person name="Steinberg C."/>
            <person name="Schwartz D.C."/>
            <person name="VanEtten H."/>
            <person name="Zhou S."/>
            <person name="Young S.K."/>
            <person name="Zeng Q."/>
            <person name="Gargeya S."/>
            <person name="Fitzgerald M."/>
            <person name="Abouelleil A."/>
            <person name="Alvarado L."/>
            <person name="Chapman S.B."/>
            <person name="Gainer-Dewar J."/>
            <person name="Goldberg J."/>
            <person name="Griggs A."/>
            <person name="Gujja S."/>
            <person name="Hansen M."/>
            <person name="Howarth C."/>
            <person name="Imamovic A."/>
            <person name="Ireland A."/>
            <person name="Larimer J."/>
            <person name="McCowan C."/>
            <person name="Murphy C."/>
            <person name="Pearson M."/>
            <person name="Poon T.W."/>
            <person name="Priest M."/>
            <person name="Roberts A."/>
            <person name="Saif S."/>
            <person name="Shea T."/>
            <person name="Sykes S."/>
            <person name="Wortman J."/>
            <person name="Nusbaum C."/>
            <person name="Birren B."/>
        </authorList>
    </citation>
    <scope>NUCLEOTIDE SEQUENCE</scope>
    <source>
        <strain evidence="2">26406</strain>
    </source>
</reference>
<dbReference type="VEuPathDB" id="FungiDB:FOMG_17360"/>
<reference evidence="2" key="1">
    <citation type="submission" date="2012-04" db="EMBL/GenBank/DDBJ databases">
        <title>The Genome Sequence of Fusarium oxysporum melonis.</title>
        <authorList>
            <consortium name="The Broad Institute Genome Sequencing Platform"/>
            <person name="Ma L.-J."/>
            <person name="Gale L.R."/>
            <person name="Schwartz D.C."/>
            <person name="Zhou S."/>
            <person name="Corby-Kistler H."/>
            <person name="Young S.K."/>
            <person name="Zeng Q."/>
            <person name="Gargeya S."/>
            <person name="Fitzgerald M."/>
            <person name="Haas B."/>
            <person name="Abouelleil A."/>
            <person name="Alvarado L."/>
            <person name="Arachchi H.M."/>
            <person name="Berlin A."/>
            <person name="Brown A."/>
            <person name="Chapman S.B."/>
            <person name="Chen Z."/>
            <person name="Dunbar C."/>
            <person name="Freedman E."/>
            <person name="Gearin G."/>
            <person name="Goldberg J."/>
            <person name="Griggs A."/>
            <person name="Gujja S."/>
            <person name="Heiman D."/>
            <person name="Howarth C."/>
            <person name="Larson L."/>
            <person name="Lui A."/>
            <person name="MacDonald P.J.P."/>
            <person name="Montmayeur A."/>
            <person name="Murphy C."/>
            <person name="Neiman D."/>
            <person name="Pearson M."/>
            <person name="Priest M."/>
            <person name="Roberts A."/>
            <person name="Saif S."/>
            <person name="Shea T."/>
            <person name="Shenoy N."/>
            <person name="Sisk P."/>
            <person name="Stolte C."/>
            <person name="Sykes S."/>
            <person name="Wortman J."/>
            <person name="Nusbaum C."/>
            <person name="Birren B."/>
        </authorList>
    </citation>
    <scope>NUCLEOTIDE SEQUENCE</scope>
    <source>
        <strain evidence="2">26406</strain>
    </source>
</reference>
<sequence length="131" mass="15044">MKSTYSLSVNKDLQSHSQINPNHYLRMRLFSTLMILAIIGLAQAWSINFFAEKGDKMKRVSANGTKRGNCINLRSDYDWVTTSITFYPQTPAWPDPNGYTAYSKANCKGTAYYGVEGQQNPKRRFRSYRVK</sequence>
<keyword evidence="1" id="KW-1133">Transmembrane helix</keyword>
<keyword evidence="1" id="KW-0472">Membrane</keyword>
<dbReference type="EMBL" id="JH659373">
    <property type="protein sequence ID" value="EXK26034.1"/>
    <property type="molecule type" value="Genomic_DNA"/>
</dbReference>
<dbReference type="Proteomes" id="UP000030703">
    <property type="component" value="Unassembled WGS sequence"/>
</dbReference>
<evidence type="ECO:0000256" key="1">
    <source>
        <dbReference type="SAM" id="Phobius"/>
    </source>
</evidence>
<dbReference type="HOGENOM" id="CLU_158777_0_0_1"/>